<evidence type="ECO:0000256" key="9">
    <source>
        <dbReference type="ARBA" id="ARBA00023244"/>
    </source>
</evidence>
<dbReference type="GO" id="GO:0004729">
    <property type="term" value="F:oxygen-dependent protoporphyrinogen oxidase activity"/>
    <property type="evidence" value="ECO:0007669"/>
    <property type="project" value="UniProtKB-UniRule"/>
</dbReference>
<sequence length="528" mass="57108">MPPKSILVLGGGLSGLSATFHLARRFPATPITLLEKSNRLGGWVRSERVEVEHSGTRASVLLESGPRTLRPNGKSVLELINLLGLHDSVITVPKSAPAAKHRFLHIPGTHGLTPLPHSIPSVFTSPIRNVLLGGALGEPIRALRNRKLPLNQDYDDMSFDTFLTYHFGSTFARVLGSALAHGVYAADSRLLSSRAAFPSVWNMAGEDGRGSVAKYIFRDMFGLPKSEFVPMSAGAYELGDVGGMMKSASVFSLRDGLESLMGALEKDLGSMKNVELVRSKSVVGLVKDNVSGDFMIMDDTVGDVRSFSHVASTVPLAVLDKLLQSSRTLASTDRVAPPQLPHLMANPTSSVTVVNFIFPPTKALIHPEGFGYLVPRKDNLSDPHFSDYGALPLEDRLIGVVFDSCALSSQDKYLTDNQKKGAFTKLTLMLKGVSSSVPEEEDLLKLLSKHLLPREPIPKPILMRVNIHSNCIPIPGVGHVQRIAELQKSLEDEFWGGRFTVLGAGVGGVSVPDCVEQGRIVASRWSSQ</sequence>
<keyword evidence="5 11" id="KW-0285">Flavoprotein</keyword>
<gene>
    <name evidence="13" type="ORF">QCA50_011413</name>
</gene>
<evidence type="ECO:0000259" key="12">
    <source>
        <dbReference type="Pfam" id="PF01593"/>
    </source>
</evidence>
<evidence type="ECO:0000256" key="7">
    <source>
        <dbReference type="ARBA" id="ARBA00023002"/>
    </source>
</evidence>
<proteinExistence type="inferred from homology"/>
<evidence type="ECO:0000256" key="6">
    <source>
        <dbReference type="ARBA" id="ARBA00022827"/>
    </source>
</evidence>
<dbReference type="PANTHER" id="PTHR42923:SF3">
    <property type="entry name" value="PROTOPORPHYRINOGEN OXIDASE"/>
    <property type="match status" value="1"/>
</dbReference>
<dbReference type="GO" id="GO:0006782">
    <property type="term" value="P:protoporphyrinogen IX biosynthetic process"/>
    <property type="evidence" value="ECO:0007669"/>
    <property type="project" value="UniProtKB-UniRule"/>
</dbReference>
<evidence type="ECO:0000256" key="5">
    <source>
        <dbReference type="ARBA" id="ARBA00022630"/>
    </source>
</evidence>
<name>A0AAW0G7B5_9APHY</name>
<dbReference type="SUPFAM" id="SSF54373">
    <property type="entry name" value="FAD-linked reductases, C-terminal domain"/>
    <property type="match status" value="1"/>
</dbReference>
<organism evidence="13 14">
    <name type="scientific">Cerrena zonata</name>
    <dbReference type="NCBI Taxonomy" id="2478898"/>
    <lineage>
        <taxon>Eukaryota</taxon>
        <taxon>Fungi</taxon>
        <taxon>Dikarya</taxon>
        <taxon>Basidiomycota</taxon>
        <taxon>Agaricomycotina</taxon>
        <taxon>Agaricomycetes</taxon>
        <taxon>Polyporales</taxon>
        <taxon>Cerrenaceae</taxon>
        <taxon>Cerrena</taxon>
    </lineage>
</organism>
<evidence type="ECO:0000256" key="8">
    <source>
        <dbReference type="ARBA" id="ARBA00023133"/>
    </source>
</evidence>
<dbReference type="SUPFAM" id="SSF51905">
    <property type="entry name" value="FAD/NAD(P)-binding domain"/>
    <property type="match status" value="1"/>
</dbReference>
<keyword evidence="8 11" id="KW-0350">Heme biosynthesis</keyword>
<comment type="subcellular location">
    <subcellularLocation>
        <location evidence="11">Mitochondrion inner membrane</location>
    </subcellularLocation>
</comment>
<protein>
    <recommendedName>
        <fullName evidence="4 11">Protoporphyrinogen oxidase</fullName>
        <ecNumber evidence="4 11">1.3.3.4</ecNumber>
    </recommendedName>
</protein>
<dbReference type="Gene3D" id="3.50.50.60">
    <property type="entry name" value="FAD/NAD(P)-binding domain"/>
    <property type="match status" value="1"/>
</dbReference>
<dbReference type="GO" id="GO:0005743">
    <property type="term" value="C:mitochondrial inner membrane"/>
    <property type="evidence" value="ECO:0007669"/>
    <property type="project" value="UniProtKB-SubCell"/>
</dbReference>
<accession>A0AAW0G7B5</accession>
<dbReference type="Pfam" id="PF01593">
    <property type="entry name" value="Amino_oxidase"/>
    <property type="match status" value="1"/>
</dbReference>
<evidence type="ECO:0000256" key="10">
    <source>
        <dbReference type="ARBA" id="ARBA00047554"/>
    </source>
</evidence>
<comment type="function">
    <text evidence="1 11">Catalyzes the 6-electron oxidation of protoporphyrinogen-IX to form protoporphyrin-IX.</text>
</comment>
<dbReference type="Proteomes" id="UP001385951">
    <property type="component" value="Unassembled WGS sequence"/>
</dbReference>
<keyword evidence="7 11" id="KW-0560">Oxidoreductase</keyword>
<evidence type="ECO:0000256" key="1">
    <source>
        <dbReference type="ARBA" id="ARBA00002600"/>
    </source>
</evidence>
<evidence type="ECO:0000256" key="3">
    <source>
        <dbReference type="ARBA" id="ARBA00010551"/>
    </source>
</evidence>
<dbReference type="EMBL" id="JASBNA010000020">
    <property type="protein sequence ID" value="KAK7685546.1"/>
    <property type="molecule type" value="Genomic_DNA"/>
</dbReference>
<comment type="caution">
    <text evidence="13">The sequence shown here is derived from an EMBL/GenBank/DDBJ whole genome shotgun (WGS) entry which is preliminary data.</text>
</comment>
<comment type="pathway">
    <text evidence="2 11">Porphyrin-containing compound metabolism; protoporphyrin-IX biosynthesis; protoporphyrin-IX from protoporphyrinogen-IX: step 1/1.</text>
</comment>
<dbReference type="InterPro" id="IPR036188">
    <property type="entry name" value="FAD/NAD-bd_sf"/>
</dbReference>
<comment type="cofactor">
    <cofactor evidence="11">
        <name>FAD</name>
        <dbReference type="ChEBI" id="CHEBI:57692"/>
    </cofactor>
    <text evidence="11">Binds 1 FAD per subunit.</text>
</comment>
<evidence type="ECO:0000313" key="14">
    <source>
        <dbReference type="Proteomes" id="UP001385951"/>
    </source>
</evidence>
<evidence type="ECO:0000256" key="2">
    <source>
        <dbReference type="ARBA" id="ARBA00005073"/>
    </source>
</evidence>
<feature type="domain" description="Amine oxidase" evidence="12">
    <location>
        <begin position="13"/>
        <end position="362"/>
    </location>
</feature>
<dbReference type="EC" id="1.3.3.4" evidence="4 11"/>
<evidence type="ECO:0000313" key="13">
    <source>
        <dbReference type="EMBL" id="KAK7685546.1"/>
    </source>
</evidence>
<keyword evidence="6 11" id="KW-0274">FAD</keyword>
<reference evidence="13 14" key="1">
    <citation type="submission" date="2022-09" db="EMBL/GenBank/DDBJ databases">
        <authorList>
            <person name="Palmer J.M."/>
        </authorList>
    </citation>
    <scope>NUCLEOTIDE SEQUENCE [LARGE SCALE GENOMIC DNA]</scope>
    <source>
        <strain evidence="13 14">DSM 7382</strain>
    </source>
</reference>
<evidence type="ECO:0000256" key="11">
    <source>
        <dbReference type="RuleBase" id="RU367069"/>
    </source>
</evidence>
<dbReference type="InterPro" id="IPR004572">
    <property type="entry name" value="Protoporphyrinogen_oxidase"/>
</dbReference>
<keyword evidence="14" id="KW-1185">Reference proteome</keyword>
<dbReference type="InterPro" id="IPR002937">
    <property type="entry name" value="Amino_oxidase"/>
</dbReference>
<dbReference type="PANTHER" id="PTHR42923">
    <property type="entry name" value="PROTOPORPHYRINOGEN OXIDASE"/>
    <property type="match status" value="1"/>
</dbReference>
<dbReference type="InterPro" id="IPR050464">
    <property type="entry name" value="Zeta_carotene_desat/Oxidored"/>
</dbReference>
<dbReference type="NCBIfam" id="TIGR00562">
    <property type="entry name" value="proto_IX_ox"/>
    <property type="match status" value="1"/>
</dbReference>
<evidence type="ECO:0000256" key="4">
    <source>
        <dbReference type="ARBA" id="ARBA00012867"/>
    </source>
</evidence>
<comment type="similarity">
    <text evidence="3 11">Belongs to the protoporphyrinogen/coproporphyrinogen oxidase family. Protoporphyrinogen oxidase subfamily.</text>
</comment>
<comment type="catalytic activity">
    <reaction evidence="10 11">
        <text>protoporphyrinogen IX + 3 O2 = protoporphyrin IX + 3 H2O2</text>
        <dbReference type="Rhea" id="RHEA:25576"/>
        <dbReference type="ChEBI" id="CHEBI:15379"/>
        <dbReference type="ChEBI" id="CHEBI:16240"/>
        <dbReference type="ChEBI" id="CHEBI:57306"/>
        <dbReference type="ChEBI" id="CHEBI:57307"/>
        <dbReference type="EC" id="1.3.3.4"/>
    </reaction>
</comment>
<keyword evidence="9 11" id="KW-0627">Porphyrin biosynthesis</keyword>
<dbReference type="AlphaFoldDB" id="A0AAW0G7B5"/>